<gene>
    <name evidence="6" type="ORF">PPROV_000111300</name>
</gene>
<reference evidence="6" key="1">
    <citation type="submission" date="2020-10" db="EMBL/GenBank/DDBJ databases">
        <title>Unveiling of a novel bifunctional photoreceptor, Dualchrome1, isolated from a cosmopolitan green alga.</title>
        <authorList>
            <person name="Suzuki S."/>
            <person name="Kawachi M."/>
        </authorList>
    </citation>
    <scope>NUCLEOTIDE SEQUENCE</scope>
    <source>
        <strain evidence="6">NIES 2893</strain>
    </source>
</reference>
<accession>A0A830H5A0</accession>
<feature type="domain" description="Gamma-glutamylcyclotransferase AIG2-like" evidence="5">
    <location>
        <begin position="16"/>
        <end position="124"/>
    </location>
</feature>
<organism evidence="6 7">
    <name type="scientific">Pycnococcus provasolii</name>
    <dbReference type="NCBI Taxonomy" id="41880"/>
    <lineage>
        <taxon>Eukaryota</taxon>
        <taxon>Viridiplantae</taxon>
        <taxon>Chlorophyta</taxon>
        <taxon>Pseudoscourfieldiophyceae</taxon>
        <taxon>Pseudoscourfieldiales</taxon>
        <taxon>Pycnococcaceae</taxon>
        <taxon>Pycnococcus</taxon>
    </lineage>
</organism>
<dbReference type="Proteomes" id="UP000660262">
    <property type="component" value="Unassembled WGS sequence"/>
</dbReference>
<comment type="caution">
    <text evidence="6">The sequence shown here is derived from an EMBL/GenBank/DDBJ whole genome shotgun (WGS) entry which is preliminary data.</text>
</comment>
<dbReference type="AlphaFoldDB" id="A0A830H5A0"/>
<dbReference type="SUPFAM" id="SSF110857">
    <property type="entry name" value="Gamma-glutamyl cyclotransferase-like"/>
    <property type="match status" value="1"/>
</dbReference>
<dbReference type="GO" id="GO:0016740">
    <property type="term" value="F:transferase activity"/>
    <property type="evidence" value="ECO:0007669"/>
    <property type="project" value="UniProtKB-KW"/>
</dbReference>
<evidence type="ECO:0000313" key="7">
    <source>
        <dbReference type="Proteomes" id="UP000660262"/>
    </source>
</evidence>
<protein>
    <recommendedName>
        <fullName evidence="4">Putative gamma-glutamylcyclotransferase</fullName>
    </recommendedName>
</protein>
<name>A0A830H5A0_9CHLO</name>
<dbReference type="InterPro" id="IPR013024">
    <property type="entry name" value="GGCT-like"/>
</dbReference>
<evidence type="ECO:0000259" key="5">
    <source>
        <dbReference type="Pfam" id="PF06094"/>
    </source>
</evidence>
<dbReference type="PANTHER" id="PTHR31544:SF2">
    <property type="entry name" value="AIG2-LIKE PROTEIN D"/>
    <property type="match status" value="1"/>
</dbReference>
<evidence type="ECO:0000256" key="3">
    <source>
        <dbReference type="ARBA" id="ARBA00022679"/>
    </source>
</evidence>
<dbReference type="Pfam" id="PF06094">
    <property type="entry name" value="GGACT"/>
    <property type="match status" value="1"/>
</dbReference>
<evidence type="ECO:0000313" key="6">
    <source>
        <dbReference type="EMBL" id="GHP02356.1"/>
    </source>
</evidence>
<proteinExistence type="inferred from homology"/>
<sequence length="161" mass="18028">MSPTPPMTTPTTTSKVFVYGSLRSTEVLHALLQRTPICAKGSLASPAYKRVCVRDAPYPAVIRSSATTTSGGIVDGLLLRDITPNELELFDAFEDEYERIQVDVQIATTSTTETAFMYLWNQPTSELVDTPWDFEAFTSDANLLTNYVNNSRLFREDYELQ</sequence>
<keyword evidence="3" id="KW-0808">Transferase</keyword>
<dbReference type="EMBL" id="BNJQ01000003">
    <property type="protein sequence ID" value="GHP02356.1"/>
    <property type="molecule type" value="Genomic_DNA"/>
</dbReference>
<dbReference type="CDD" id="cd06661">
    <property type="entry name" value="GGCT_like"/>
    <property type="match status" value="1"/>
</dbReference>
<keyword evidence="7" id="KW-1185">Reference proteome</keyword>
<evidence type="ECO:0000256" key="1">
    <source>
        <dbReference type="ARBA" id="ARBA00002782"/>
    </source>
</evidence>
<dbReference type="OrthoDB" id="1044435at2759"/>
<evidence type="ECO:0000256" key="4">
    <source>
        <dbReference type="ARBA" id="ARBA00030602"/>
    </source>
</evidence>
<dbReference type="InterPro" id="IPR045038">
    <property type="entry name" value="AIG2-like"/>
</dbReference>
<comment type="function">
    <text evidence="1">Putative gamma-glutamylcyclotransferase.</text>
</comment>
<dbReference type="Gene3D" id="3.10.490.10">
    <property type="entry name" value="Gamma-glutamyl cyclotransferase-like"/>
    <property type="match status" value="1"/>
</dbReference>
<comment type="similarity">
    <text evidence="2">Belongs to the gamma-glutamylcyclotransferase family.</text>
</comment>
<dbReference type="InterPro" id="IPR036568">
    <property type="entry name" value="GGCT-like_sf"/>
</dbReference>
<evidence type="ECO:0000256" key="2">
    <source>
        <dbReference type="ARBA" id="ARBA00008861"/>
    </source>
</evidence>
<dbReference type="InterPro" id="IPR009288">
    <property type="entry name" value="AIG2-like_dom"/>
</dbReference>
<dbReference type="PANTHER" id="PTHR31544">
    <property type="entry name" value="AIG2-LIKE PROTEIN D"/>
    <property type="match status" value="1"/>
</dbReference>